<feature type="domain" description="Retrotransposon gag" evidence="2">
    <location>
        <begin position="3"/>
        <end position="71"/>
    </location>
</feature>
<reference evidence="3" key="2">
    <citation type="journal article" date="2024" name="Plant">
        <title>Genomic evolution and insights into agronomic trait innovations of Sesamum species.</title>
        <authorList>
            <person name="Miao H."/>
            <person name="Wang L."/>
            <person name="Qu L."/>
            <person name="Liu H."/>
            <person name="Sun Y."/>
            <person name="Le M."/>
            <person name="Wang Q."/>
            <person name="Wei S."/>
            <person name="Zheng Y."/>
            <person name="Lin W."/>
            <person name="Duan Y."/>
            <person name="Cao H."/>
            <person name="Xiong S."/>
            <person name="Wang X."/>
            <person name="Wei L."/>
            <person name="Li C."/>
            <person name="Ma Q."/>
            <person name="Ju M."/>
            <person name="Zhao R."/>
            <person name="Li G."/>
            <person name="Mu C."/>
            <person name="Tian Q."/>
            <person name="Mei H."/>
            <person name="Zhang T."/>
            <person name="Gao T."/>
            <person name="Zhang H."/>
        </authorList>
    </citation>
    <scope>NUCLEOTIDE SEQUENCE</scope>
    <source>
        <strain evidence="3">K16</strain>
    </source>
</reference>
<sequence>MIGSFQEFCFLFLHQFASSRTHRKIELSLFSISQKEGEPLKEFLQHFNMAALEVPSTTQEVKTSAFAQGLLDGDFFTSLAKKPATKFGALLARATKYINMEDAHTFKRERRGEKRKENKDEGLPKNQRQTLRTRSQHGKG</sequence>
<evidence type="ECO:0000256" key="1">
    <source>
        <dbReference type="SAM" id="MobiDB-lite"/>
    </source>
</evidence>
<gene>
    <name evidence="3" type="ORF">Sango_1572000</name>
</gene>
<organism evidence="3 4">
    <name type="scientific">Sesamum angolense</name>
    <dbReference type="NCBI Taxonomy" id="2727404"/>
    <lineage>
        <taxon>Eukaryota</taxon>
        <taxon>Viridiplantae</taxon>
        <taxon>Streptophyta</taxon>
        <taxon>Embryophyta</taxon>
        <taxon>Tracheophyta</taxon>
        <taxon>Spermatophyta</taxon>
        <taxon>Magnoliopsida</taxon>
        <taxon>eudicotyledons</taxon>
        <taxon>Gunneridae</taxon>
        <taxon>Pentapetalae</taxon>
        <taxon>asterids</taxon>
        <taxon>lamiids</taxon>
        <taxon>Lamiales</taxon>
        <taxon>Pedaliaceae</taxon>
        <taxon>Sesamum</taxon>
    </lineage>
</organism>
<keyword evidence="4" id="KW-1185">Reference proteome</keyword>
<accession>A0AAE2BTM8</accession>
<dbReference type="PANTHER" id="PTHR33223:SF10">
    <property type="entry name" value="AMINOTRANSFERASE-LIKE PLANT MOBILE DOMAIN-CONTAINING PROTEIN"/>
    <property type="match status" value="1"/>
</dbReference>
<protein>
    <recommendedName>
        <fullName evidence="2">Retrotransposon gag domain-containing protein</fullName>
    </recommendedName>
</protein>
<evidence type="ECO:0000313" key="4">
    <source>
        <dbReference type="Proteomes" id="UP001289374"/>
    </source>
</evidence>
<reference evidence="3" key="1">
    <citation type="submission" date="2020-06" db="EMBL/GenBank/DDBJ databases">
        <authorList>
            <person name="Li T."/>
            <person name="Hu X."/>
            <person name="Zhang T."/>
            <person name="Song X."/>
            <person name="Zhang H."/>
            <person name="Dai N."/>
            <person name="Sheng W."/>
            <person name="Hou X."/>
            <person name="Wei L."/>
        </authorList>
    </citation>
    <scope>NUCLEOTIDE SEQUENCE</scope>
    <source>
        <strain evidence="3">K16</strain>
        <tissue evidence="3">Leaf</tissue>
    </source>
</reference>
<dbReference type="Proteomes" id="UP001289374">
    <property type="component" value="Unassembled WGS sequence"/>
</dbReference>
<dbReference type="EMBL" id="JACGWL010000008">
    <property type="protein sequence ID" value="KAK4397354.1"/>
    <property type="molecule type" value="Genomic_DNA"/>
</dbReference>
<proteinExistence type="predicted"/>
<dbReference type="Pfam" id="PF03732">
    <property type="entry name" value="Retrotrans_gag"/>
    <property type="match status" value="1"/>
</dbReference>
<evidence type="ECO:0000259" key="2">
    <source>
        <dbReference type="Pfam" id="PF03732"/>
    </source>
</evidence>
<name>A0AAE2BTM8_9LAMI</name>
<feature type="region of interest" description="Disordered" evidence="1">
    <location>
        <begin position="102"/>
        <end position="140"/>
    </location>
</feature>
<evidence type="ECO:0000313" key="3">
    <source>
        <dbReference type="EMBL" id="KAK4397354.1"/>
    </source>
</evidence>
<comment type="caution">
    <text evidence="3">The sequence shown here is derived from an EMBL/GenBank/DDBJ whole genome shotgun (WGS) entry which is preliminary data.</text>
</comment>
<dbReference type="InterPro" id="IPR005162">
    <property type="entry name" value="Retrotrans_gag_dom"/>
</dbReference>
<dbReference type="PANTHER" id="PTHR33223">
    <property type="entry name" value="CCHC-TYPE DOMAIN-CONTAINING PROTEIN"/>
    <property type="match status" value="1"/>
</dbReference>
<feature type="compositionally biased region" description="Basic and acidic residues" evidence="1">
    <location>
        <begin position="102"/>
        <end position="123"/>
    </location>
</feature>
<dbReference type="AlphaFoldDB" id="A0AAE2BTM8"/>